<organism evidence="1 2">
    <name type="scientific">Nostoc cf. commune SO-36</name>
    <dbReference type="NCBI Taxonomy" id="449208"/>
    <lineage>
        <taxon>Bacteria</taxon>
        <taxon>Bacillati</taxon>
        <taxon>Cyanobacteriota</taxon>
        <taxon>Cyanophyceae</taxon>
        <taxon>Nostocales</taxon>
        <taxon>Nostocaceae</taxon>
        <taxon>Nostoc</taxon>
    </lineage>
</organism>
<keyword evidence="2" id="KW-1185">Reference proteome</keyword>
<reference evidence="1" key="1">
    <citation type="submission" date="2022-04" db="EMBL/GenBank/DDBJ databases">
        <title>Complete genome sequence of a cyanobacterium, Nostoc sp. SO-36, isolated in Antarctica.</title>
        <authorList>
            <person name="Kanesaki Y."/>
            <person name="Effendi D."/>
            <person name="Sakamoto T."/>
            <person name="Ohtani S."/>
            <person name="Awai K."/>
        </authorList>
    </citation>
    <scope>NUCLEOTIDE SEQUENCE</scope>
    <source>
        <strain evidence="1">SO-36</strain>
    </source>
</reference>
<sequence length="263" mass="30374">MSKEQQPGNQRSLVYYCECFSNIKVYTALPAIMQYSFSYCLSPNIAFSFEDVPHSCRKCCKSQKKGDALNKPILLLSIIDLITQHLITDNRITISDELIDTFKKYWQVLASSTFKGSDFALPFFHLKNDNGKFWHLRYSSGYDGGRPQTIPKLKEDVDYAYLDDELFNLIQDEISRQILIDALVSAWLPSEDNTIENFLTINENFQDFSLKIDKNIESTNLDSNPRRSLRNQVIRNAFFRKAIVNIYDYKCAFCGIKVTKSVS</sequence>
<gene>
    <name evidence="1" type="ORF">ANSO36C_08900</name>
</gene>
<evidence type="ECO:0000313" key="1">
    <source>
        <dbReference type="EMBL" id="BDI15088.1"/>
    </source>
</evidence>
<name>A0ABM7YWR0_NOSCO</name>
<proteinExistence type="predicted"/>
<dbReference type="RefSeq" id="WP_323374559.1">
    <property type="nucleotide sequence ID" value="NZ_AP025732.1"/>
</dbReference>
<accession>A0ABM7YWR0</accession>
<protein>
    <submittedName>
        <fullName evidence="1">Uncharacterized protein</fullName>
    </submittedName>
</protein>
<dbReference type="EMBL" id="AP025732">
    <property type="protein sequence ID" value="BDI15088.1"/>
    <property type="molecule type" value="Genomic_DNA"/>
</dbReference>
<evidence type="ECO:0000313" key="2">
    <source>
        <dbReference type="Proteomes" id="UP001055453"/>
    </source>
</evidence>
<dbReference type="Proteomes" id="UP001055453">
    <property type="component" value="Chromosome"/>
</dbReference>